<name>A0A2T0MB12_9FLAO</name>
<evidence type="ECO:0008006" key="3">
    <source>
        <dbReference type="Google" id="ProtNLM"/>
    </source>
</evidence>
<dbReference type="OrthoDB" id="675324at2"/>
<reference evidence="1 2" key="1">
    <citation type="submission" date="2018-03" db="EMBL/GenBank/DDBJ databases">
        <title>Genomic Encyclopedia of Archaeal and Bacterial Type Strains, Phase II (KMG-II): from individual species to whole genera.</title>
        <authorList>
            <person name="Goeker M."/>
        </authorList>
    </citation>
    <scope>NUCLEOTIDE SEQUENCE [LARGE SCALE GENOMIC DNA]</scope>
    <source>
        <strain evidence="1 2">DSM 25027</strain>
    </source>
</reference>
<accession>A0A2T0MB12</accession>
<proteinExistence type="predicted"/>
<keyword evidence="2" id="KW-1185">Reference proteome</keyword>
<protein>
    <recommendedName>
        <fullName evidence="3">DUF5020 family protein</fullName>
    </recommendedName>
</protein>
<dbReference type="EMBL" id="PVYX01000002">
    <property type="protein sequence ID" value="PRX54602.1"/>
    <property type="molecule type" value="Genomic_DNA"/>
</dbReference>
<evidence type="ECO:0000313" key="1">
    <source>
        <dbReference type="EMBL" id="PRX54602.1"/>
    </source>
</evidence>
<dbReference type="AlphaFoldDB" id="A0A2T0MB12"/>
<dbReference type="RefSeq" id="WP_146129905.1">
    <property type="nucleotide sequence ID" value="NZ_PVYX01000002.1"/>
</dbReference>
<comment type="caution">
    <text evidence="1">The sequence shown here is derived from an EMBL/GenBank/DDBJ whole genome shotgun (WGS) entry which is preliminary data.</text>
</comment>
<sequence length="205" mass="23947">MKLKNVLGLFVFIAFTQKSFSQTTIESFFATEEMVVETWFFRPLTEDYKLSIFSLNDAVIDYETEDASLVSYTVLGYDLWKGFGPVVGGRFFDGRASTLAGVQWAKAGEQFLITTNFTTELRNDPLYEFFLLAQYRFPLNEKLGFFSQFQNSTNFNSQVHEFSFQRLRIGLSWKKYQFGLGTNTYQYGENWDFEIEPGLFIRLEF</sequence>
<gene>
    <name evidence="1" type="ORF">CLV81_3004</name>
</gene>
<organism evidence="1 2">
    <name type="scientific">Flagellimonas meridianipacifica</name>
    <dbReference type="NCBI Taxonomy" id="1080225"/>
    <lineage>
        <taxon>Bacteria</taxon>
        <taxon>Pseudomonadati</taxon>
        <taxon>Bacteroidota</taxon>
        <taxon>Flavobacteriia</taxon>
        <taxon>Flavobacteriales</taxon>
        <taxon>Flavobacteriaceae</taxon>
        <taxon>Flagellimonas</taxon>
    </lineage>
</organism>
<dbReference type="Proteomes" id="UP000237640">
    <property type="component" value="Unassembled WGS sequence"/>
</dbReference>
<evidence type="ECO:0000313" key="2">
    <source>
        <dbReference type="Proteomes" id="UP000237640"/>
    </source>
</evidence>